<keyword evidence="3 6" id="KW-0812">Transmembrane</keyword>
<proteinExistence type="predicted"/>
<evidence type="ECO:0000256" key="2">
    <source>
        <dbReference type="ARBA" id="ARBA00022448"/>
    </source>
</evidence>
<evidence type="ECO:0000256" key="3">
    <source>
        <dbReference type="ARBA" id="ARBA00022692"/>
    </source>
</evidence>
<comment type="caution">
    <text evidence="8">The sequence shown here is derived from an EMBL/GenBank/DDBJ whole genome shotgun (WGS) entry which is preliminary data.</text>
</comment>
<feature type="transmembrane region" description="Helical" evidence="6">
    <location>
        <begin position="359"/>
        <end position="378"/>
    </location>
</feature>
<feature type="transmembrane region" description="Helical" evidence="6">
    <location>
        <begin position="295"/>
        <end position="321"/>
    </location>
</feature>
<evidence type="ECO:0000256" key="6">
    <source>
        <dbReference type="SAM" id="Phobius"/>
    </source>
</evidence>
<dbReference type="InterPro" id="IPR011701">
    <property type="entry name" value="MFS"/>
</dbReference>
<feature type="domain" description="Major facilitator superfamily (MFS) profile" evidence="7">
    <location>
        <begin position="11"/>
        <end position="381"/>
    </location>
</feature>
<feature type="transmembrane region" description="Helical" evidence="6">
    <location>
        <begin position="333"/>
        <end position="353"/>
    </location>
</feature>
<dbReference type="PANTHER" id="PTHR23531:SF1">
    <property type="entry name" value="QUINOLENE RESISTANCE PROTEIN NORA"/>
    <property type="match status" value="1"/>
</dbReference>
<feature type="transmembrane region" description="Helical" evidence="6">
    <location>
        <begin position="236"/>
        <end position="259"/>
    </location>
</feature>
<feature type="transmembrane region" description="Helical" evidence="6">
    <location>
        <begin position="77"/>
        <end position="95"/>
    </location>
</feature>
<feature type="transmembrane region" description="Helical" evidence="6">
    <location>
        <begin position="165"/>
        <end position="185"/>
    </location>
</feature>
<organism evidence="8 9">
    <name type="scientific">Levilactobacillus fuyuanensis</name>
    <dbReference type="NCBI Taxonomy" id="2486022"/>
    <lineage>
        <taxon>Bacteria</taxon>
        <taxon>Bacillati</taxon>
        <taxon>Bacillota</taxon>
        <taxon>Bacilli</taxon>
        <taxon>Lactobacillales</taxon>
        <taxon>Lactobacillaceae</taxon>
        <taxon>Levilactobacillus</taxon>
    </lineage>
</organism>
<feature type="transmembrane region" description="Helical" evidence="6">
    <location>
        <begin position="138"/>
        <end position="159"/>
    </location>
</feature>
<keyword evidence="2" id="KW-0813">Transport</keyword>
<feature type="transmembrane region" description="Helical" evidence="6">
    <location>
        <begin position="206"/>
        <end position="224"/>
    </location>
</feature>
<sequence length="392" mass="43378">MTEKFSFFSRDIVCVMLATFFYQFSIQAVNPLMNGYARNLGINSTFAGIIVGVMSITSMLLRPFAGNLTDQISKYRLALIGGSLCAVSDLGYLFASNVSWLLFFRIVNGLGFVLCTICLATWMAFLVPRQHLGAAMGYYGLLNALAMAIAPALAISIYQLLGYKFVIMLAALSSVAMVVVIQFIHNRAKPSIELKEDHHFKIIQRDALPVALIFSLLSIPYFVTQADIVMYVQERHLNITVSLFFLCYSLALIVIRILLKDYFDTISFGIWFSICIIATIGYIILLTIMQNNFEMIIAAGLMAVGFGVMVSVSQSTALLLAPMKEQGLANATYYLGSDIGMSLGPIIGGILPTIFPLRFFYPVMLLIVPLTAIIYLCYRRKLNAAGSVKFFV</sequence>
<accession>A0ABW4H7A8</accession>
<dbReference type="InterPro" id="IPR020846">
    <property type="entry name" value="MFS_dom"/>
</dbReference>
<feature type="transmembrane region" description="Helical" evidence="6">
    <location>
        <begin position="101"/>
        <end position="126"/>
    </location>
</feature>
<dbReference type="PANTHER" id="PTHR23531">
    <property type="entry name" value="QUINOLENE RESISTANCE PROTEIN NORA"/>
    <property type="match status" value="1"/>
</dbReference>
<evidence type="ECO:0000313" key="9">
    <source>
        <dbReference type="Proteomes" id="UP001597195"/>
    </source>
</evidence>
<keyword evidence="9" id="KW-1185">Reference proteome</keyword>
<dbReference type="EMBL" id="JBHTOM010000028">
    <property type="protein sequence ID" value="MFD1550428.1"/>
    <property type="molecule type" value="Genomic_DNA"/>
</dbReference>
<dbReference type="Gene3D" id="1.20.1250.20">
    <property type="entry name" value="MFS general substrate transporter like domains"/>
    <property type="match status" value="1"/>
</dbReference>
<feature type="transmembrane region" description="Helical" evidence="6">
    <location>
        <begin position="266"/>
        <end position="289"/>
    </location>
</feature>
<dbReference type="InterPro" id="IPR036259">
    <property type="entry name" value="MFS_trans_sf"/>
</dbReference>
<feature type="transmembrane region" description="Helical" evidence="6">
    <location>
        <begin position="12"/>
        <end position="33"/>
    </location>
</feature>
<evidence type="ECO:0000256" key="4">
    <source>
        <dbReference type="ARBA" id="ARBA00022989"/>
    </source>
</evidence>
<dbReference type="PROSITE" id="PS50850">
    <property type="entry name" value="MFS"/>
    <property type="match status" value="1"/>
</dbReference>
<keyword evidence="4 6" id="KW-1133">Transmembrane helix</keyword>
<dbReference type="RefSeq" id="WP_125702099.1">
    <property type="nucleotide sequence ID" value="NZ_JBHTOM010000028.1"/>
</dbReference>
<comment type="subcellular location">
    <subcellularLocation>
        <location evidence="1">Cell membrane</location>
        <topology evidence="1">Multi-pass membrane protein</topology>
    </subcellularLocation>
</comment>
<feature type="transmembrane region" description="Helical" evidence="6">
    <location>
        <begin position="45"/>
        <end position="65"/>
    </location>
</feature>
<reference evidence="9" key="1">
    <citation type="journal article" date="2019" name="Int. J. Syst. Evol. Microbiol.">
        <title>The Global Catalogue of Microorganisms (GCM) 10K type strain sequencing project: providing services to taxonomists for standard genome sequencing and annotation.</title>
        <authorList>
            <consortium name="The Broad Institute Genomics Platform"/>
            <consortium name="The Broad Institute Genome Sequencing Center for Infectious Disease"/>
            <person name="Wu L."/>
            <person name="Ma J."/>
        </authorList>
    </citation>
    <scope>NUCLEOTIDE SEQUENCE [LARGE SCALE GENOMIC DNA]</scope>
    <source>
        <strain evidence="9">CCM 8906</strain>
    </source>
</reference>
<protein>
    <submittedName>
        <fullName evidence="8">MFS transporter</fullName>
    </submittedName>
</protein>
<name>A0ABW4H7A8_9LACO</name>
<evidence type="ECO:0000256" key="5">
    <source>
        <dbReference type="ARBA" id="ARBA00023136"/>
    </source>
</evidence>
<evidence type="ECO:0000259" key="7">
    <source>
        <dbReference type="PROSITE" id="PS50850"/>
    </source>
</evidence>
<dbReference type="Pfam" id="PF07690">
    <property type="entry name" value="MFS_1"/>
    <property type="match status" value="1"/>
</dbReference>
<gene>
    <name evidence="8" type="ORF">ACFQ5T_12140</name>
</gene>
<dbReference type="Proteomes" id="UP001597195">
    <property type="component" value="Unassembled WGS sequence"/>
</dbReference>
<dbReference type="InterPro" id="IPR052714">
    <property type="entry name" value="MFS_Exporter"/>
</dbReference>
<evidence type="ECO:0000313" key="8">
    <source>
        <dbReference type="EMBL" id="MFD1550428.1"/>
    </source>
</evidence>
<dbReference type="SUPFAM" id="SSF103473">
    <property type="entry name" value="MFS general substrate transporter"/>
    <property type="match status" value="1"/>
</dbReference>
<dbReference type="CDD" id="cd17489">
    <property type="entry name" value="MFS_YfcJ_like"/>
    <property type="match status" value="1"/>
</dbReference>
<keyword evidence="5 6" id="KW-0472">Membrane</keyword>
<evidence type="ECO:0000256" key="1">
    <source>
        <dbReference type="ARBA" id="ARBA00004651"/>
    </source>
</evidence>